<feature type="domain" description="Glycine transporter" evidence="9">
    <location>
        <begin position="103"/>
        <end position="176"/>
    </location>
</feature>
<keyword evidence="6 8" id="KW-0472">Membrane</keyword>
<gene>
    <name evidence="10" type="ORF">QS713_02100</name>
</gene>
<evidence type="ECO:0000256" key="7">
    <source>
        <dbReference type="SAM" id="MobiDB-lite"/>
    </source>
</evidence>
<dbReference type="RefSeq" id="WP_313272063.1">
    <property type="nucleotide sequence ID" value="NZ_JASXSX010000001.1"/>
</dbReference>
<accession>A0ABU3I915</accession>
<feature type="transmembrane region" description="Helical" evidence="8">
    <location>
        <begin position="156"/>
        <end position="177"/>
    </location>
</feature>
<evidence type="ECO:0000256" key="1">
    <source>
        <dbReference type="ARBA" id="ARBA00004651"/>
    </source>
</evidence>
<proteinExistence type="inferred from homology"/>
<dbReference type="PANTHER" id="PTHR30506">
    <property type="entry name" value="INNER MEMBRANE PROTEIN"/>
    <property type="match status" value="1"/>
</dbReference>
<keyword evidence="4 8" id="KW-0812">Transmembrane</keyword>
<evidence type="ECO:0000256" key="8">
    <source>
        <dbReference type="SAM" id="Phobius"/>
    </source>
</evidence>
<feature type="transmembrane region" description="Helical" evidence="8">
    <location>
        <begin position="42"/>
        <end position="62"/>
    </location>
</feature>
<protein>
    <submittedName>
        <fullName evidence="10">Trimeric intracellular cation channel family protein</fullName>
    </submittedName>
</protein>
<comment type="subcellular location">
    <subcellularLocation>
        <location evidence="1">Cell membrane</location>
        <topology evidence="1">Multi-pass membrane protein</topology>
    </subcellularLocation>
</comment>
<feature type="domain" description="Glycine transporter" evidence="9">
    <location>
        <begin position="17"/>
        <end position="90"/>
    </location>
</feature>
<evidence type="ECO:0000256" key="5">
    <source>
        <dbReference type="ARBA" id="ARBA00022989"/>
    </source>
</evidence>
<dbReference type="PANTHER" id="PTHR30506:SF3">
    <property type="entry name" value="UPF0126 INNER MEMBRANE PROTEIN YADS-RELATED"/>
    <property type="match status" value="1"/>
</dbReference>
<evidence type="ECO:0000313" key="10">
    <source>
        <dbReference type="EMBL" id="MDT3766856.1"/>
    </source>
</evidence>
<feature type="transmembrane region" description="Helical" evidence="8">
    <location>
        <begin position="99"/>
        <end position="115"/>
    </location>
</feature>
<organism evidence="10 11">
    <name type="scientific">Gleimia hominis</name>
    <dbReference type="NCBI Taxonomy" id="595468"/>
    <lineage>
        <taxon>Bacteria</taxon>
        <taxon>Bacillati</taxon>
        <taxon>Actinomycetota</taxon>
        <taxon>Actinomycetes</taxon>
        <taxon>Actinomycetales</taxon>
        <taxon>Actinomycetaceae</taxon>
        <taxon>Gleimia</taxon>
    </lineage>
</organism>
<comment type="similarity">
    <text evidence="2">Belongs to the UPF0126 family.</text>
</comment>
<name>A0ABU3I915_9ACTO</name>
<dbReference type="Proteomes" id="UP001247542">
    <property type="component" value="Unassembled WGS sequence"/>
</dbReference>
<keyword evidence="3" id="KW-1003">Cell membrane</keyword>
<evidence type="ECO:0000259" key="9">
    <source>
        <dbReference type="Pfam" id="PF03458"/>
    </source>
</evidence>
<dbReference type="InterPro" id="IPR005115">
    <property type="entry name" value="Gly_transporter"/>
</dbReference>
<evidence type="ECO:0000256" key="6">
    <source>
        <dbReference type="ARBA" id="ARBA00023136"/>
    </source>
</evidence>
<feature type="region of interest" description="Disordered" evidence="7">
    <location>
        <begin position="227"/>
        <end position="247"/>
    </location>
</feature>
<feature type="transmembrane region" description="Helical" evidence="8">
    <location>
        <begin position="121"/>
        <end position="144"/>
    </location>
</feature>
<evidence type="ECO:0000256" key="4">
    <source>
        <dbReference type="ARBA" id="ARBA00022692"/>
    </source>
</evidence>
<comment type="caution">
    <text evidence="10">The sequence shown here is derived from an EMBL/GenBank/DDBJ whole genome shotgun (WGS) entry which is preliminary data.</text>
</comment>
<reference evidence="10 11" key="1">
    <citation type="submission" date="2023-06" db="EMBL/GenBank/DDBJ databases">
        <title>Draft genome sequence of Gleimia hominis type strain CCUG 57540T.</title>
        <authorList>
            <person name="Salva-Serra F."/>
            <person name="Cardew S."/>
            <person name="Jensie Markopoulos S."/>
            <person name="Ohlen M."/>
            <person name="Inganas E."/>
            <person name="Svensson-Stadler L."/>
            <person name="Moore E.R.B."/>
        </authorList>
    </citation>
    <scope>NUCLEOTIDE SEQUENCE [LARGE SCALE GENOMIC DNA]</scope>
    <source>
        <strain evidence="10 11">CCUG 57540</strain>
    </source>
</reference>
<evidence type="ECO:0000313" key="11">
    <source>
        <dbReference type="Proteomes" id="UP001247542"/>
    </source>
</evidence>
<evidence type="ECO:0000256" key="2">
    <source>
        <dbReference type="ARBA" id="ARBA00008193"/>
    </source>
</evidence>
<dbReference type="EMBL" id="JASXSX010000001">
    <property type="protein sequence ID" value="MDT3766856.1"/>
    <property type="molecule type" value="Genomic_DNA"/>
</dbReference>
<keyword evidence="11" id="KW-1185">Reference proteome</keyword>
<dbReference type="Pfam" id="PF03458">
    <property type="entry name" value="Gly_transporter"/>
    <property type="match status" value="2"/>
</dbReference>
<evidence type="ECO:0000256" key="3">
    <source>
        <dbReference type="ARBA" id="ARBA00022475"/>
    </source>
</evidence>
<sequence>MGLLQELNDAIPDLFRAIDLTGVFLNGILGGRLARQKGFDPVGYAVLALMSAMGGGIIRDVMLSAGPPIALTDPYYIIVAILGALTALLWKLDSRPSRVLIVIADGTVLGTWAATGAMKTLALGFGIMPAILMGMTTAVGGGMIRDISAGNVPMVFGGNELYATPAAVSSVIMVGFFHADLAMMGMLVATVVGSAFTCLANWRSWKLPASPDWTLTITSEQLRRLLKPRRSRPRAPQGKVRVKRNRTAAAPTVEVVFEEEKPADPPEEA</sequence>
<feature type="transmembrane region" description="Helical" evidence="8">
    <location>
        <begin position="183"/>
        <end position="202"/>
    </location>
</feature>
<feature type="transmembrane region" description="Helical" evidence="8">
    <location>
        <begin position="74"/>
        <end position="92"/>
    </location>
</feature>
<keyword evidence="5 8" id="KW-1133">Transmembrane helix</keyword>